<dbReference type="Proteomes" id="UP001582793">
    <property type="component" value="Unassembled WGS sequence"/>
</dbReference>
<accession>A0ABV5CZU2</accession>
<dbReference type="PROSITE" id="PS51257">
    <property type="entry name" value="PROKAR_LIPOPROTEIN"/>
    <property type="match status" value="1"/>
</dbReference>
<evidence type="ECO:0000313" key="2">
    <source>
        <dbReference type="Proteomes" id="UP001582793"/>
    </source>
</evidence>
<organism evidence="1 2">
    <name type="scientific">Polymorphospora lycopeni</name>
    <dbReference type="NCBI Taxonomy" id="3140240"/>
    <lineage>
        <taxon>Bacteria</taxon>
        <taxon>Bacillati</taxon>
        <taxon>Actinomycetota</taxon>
        <taxon>Actinomycetes</taxon>
        <taxon>Micromonosporales</taxon>
        <taxon>Micromonosporaceae</taxon>
        <taxon>Polymorphospora</taxon>
    </lineage>
</organism>
<name>A0ABV5CZU2_9ACTN</name>
<comment type="caution">
    <text evidence="1">The sequence shown here is derived from an EMBL/GenBank/DDBJ whole genome shotgun (WGS) entry which is preliminary data.</text>
</comment>
<dbReference type="RefSeq" id="WP_375735789.1">
    <property type="nucleotide sequence ID" value="NZ_JBCGDC010000086.1"/>
</dbReference>
<reference evidence="1 2" key="1">
    <citation type="submission" date="2024-04" db="EMBL/GenBank/DDBJ databases">
        <title>Polymorphospora sp. isolated from Baiyangdian Lake in Xiong'an New Area.</title>
        <authorList>
            <person name="Zhang X."/>
            <person name="Liu J."/>
        </authorList>
    </citation>
    <scope>NUCLEOTIDE SEQUENCE [LARGE SCALE GENOMIC DNA]</scope>
    <source>
        <strain evidence="1 2">2-325</strain>
    </source>
</reference>
<proteinExistence type="predicted"/>
<keyword evidence="2" id="KW-1185">Reference proteome</keyword>
<protein>
    <recommendedName>
        <fullName evidence="3">Lipoprotein</fullName>
    </recommendedName>
</protein>
<dbReference type="EMBL" id="JBCGDC010000086">
    <property type="protein sequence ID" value="MFB6396288.1"/>
    <property type="molecule type" value="Genomic_DNA"/>
</dbReference>
<sequence>MISLRRGLLGIGLAAVMVGGAACGGTEEVPPERALPVGHYTLDGGLQVWPARGGLSGDEEAHRAVARAVDAWRTPAGDRPRLETSGILWLGETDGRTLAVVAADVPVYGASWLLQLDGAGDGLAVTSAAQYTDPGYLVYSDLLPVRLGSTTRYLASARVEQVTGPNGRPVRVSEGLTDPVDVARCTASPIAVRLRATESQPRGTANDELLDLGTAVEQPRYPVVPDQDGRGATALEDLDTCALAGEDIAFGSIDPSPADGRSYPQVPTSWPIESIYQVNLGEVGSGPLAGRFDRLTWRSQEGTTYAAVFRPDNGTPAVSKADRVAAVQAYEIDIQGREYVVLSWDDEDDDAVLQLPEGVQPVLEQRGLAVVPKADRSQTYRVSVGGRLETRTVEK</sequence>
<evidence type="ECO:0000313" key="1">
    <source>
        <dbReference type="EMBL" id="MFB6396288.1"/>
    </source>
</evidence>
<gene>
    <name evidence="1" type="ORF">AAFH96_24735</name>
</gene>
<evidence type="ECO:0008006" key="3">
    <source>
        <dbReference type="Google" id="ProtNLM"/>
    </source>
</evidence>